<comment type="caution">
    <text evidence="1">The sequence shown here is derived from an EMBL/GenBank/DDBJ whole genome shotgun (WGS) entry which is preliminary data.</text>
</comment>
<evidence type="ECO:0000313" key="1">
    <source>
        <dbReference type="EMBL" id="KAL3500921.1"/>
    </source>
</evidence>
<accession>A0ABD2Y2E8</accession>
<keyword evidence="2" id="KW-1185">Reference proteome</keyword>
<reference evidence="1 2" key="1">
    <citation type="submission" date="2024-11" db="EMBL/GenBank/DDBJ databases">
        <title>A near-complete genome assembly of Cinchona calisaya.</title>
        <authorList>
            <person name="Lian D.C."/>
            <person name="Zhao X.W."/>
            <person name="Wei L."/>
        </authorList>
    </citation>
    <scope>NUCLEOTIDE SEQUENCE [LARGE SCALE GENOMIC DNA]</scope>
    <source>
        <tissue evidence="1">Nenye</tissue>
    </source>
</reference>
<sequence length="253" mass="28848">MNGMNCNAEETVIARFVKSRTNLTRWKTSQIHKKSSGEGTFLAWLDELGYRLMASCLNQIGESNYSAYQLPFLLYRNLMIQNHPALHMLDGWMIWEKIEMQQWAAAEGVVSGNDTQQAKKTLRKPAQIDKVHMCSLEVTVQRECHMSTLHSIESKVSQESLPPDLVKIWLAKLMGYDYEITHKKGHDNIVADALTRIPHENLEASLQAVSFLQSDLVNQIKKNWTKDAKLKSILQESNSTFPSTIITLGSKHY</sequence>
<evidence type="ECO:0008006" key="3">
    <source>
        <dbReference type="Google" id="ProtNLM"/>
    </source>
</evidence>
<dbReference type="EMBL" id="JBJUIK010000016">
    <property type="protein sequence ID" value="KAL3500921.1"/>
    <property type="molecule type" value="Genomic_DNA"/>
</dbReference>
<organism evidence="1 2">
    <name type="scientific">Cinchona calisaya</name>
    <dbReference type="NCBI Taxonomy" id="153742"/>
    <lineage>
        <taxon>Eukaryota</taxon>
        <taxon>Viridiplantae</taxon>
        <taxon>Streptophyta</taxon>
        <taxon>Embryophyta</taxon>
        <taxon>Tracheophyta</taxon>
        <taxon>Spermatophyta</taxon>
        <taxon>Magnoliopsida</taxon>
        <taxon>eudicotyledons</taxon>
        <taxon>Gunneridae</taxon>
        <taxon>Pentapetalae</taxon>
        <taxon>asterids</taxon>
        <taxon>lamiids</taxon>
        <taxon>Gentianales</taxon>
        <taxon>Rubiaceae</taxon>
        <taxon>Cinchonoideae</taxon>
        <taxon>Cinchoneae</taxon>
        <taxon>Cinchona</taxon>
    </lineage>
</organism>
<protein>
    <recommendedName>
        <fullName evidence="3">Reverse transcriptase RNase H-like domain-containing protein</fullName>
    </recommendedName>
</protein>
<dbReference type="Proteomes" id="UP001630127">
    <property type="component" value="Unassembled WGS sequence"/>
</dbReference>
<dbReference type="AlphaFoldDB" id="A0ABD2Y2E8"/>
<gene>
    <name evidence="1" type="ORF">ACH5RR_040014</name>
</gene>
<name>A0ABD2Y2E8_9GENT</name>
<proteinExistence type="predicted"/>
<evidence type="ECO:0000313" key="2">
    <source>
        <dbReference type="Proteomes" id="UP001630127"/>
    </source>
</evidence>